<dbReference type="STRING" id="45351.A7S3Z2"/>
<proteinExistence type="predicted"/>
<accession>A7S3Z2</accession>
<reference evidence="2 3" key="1">
    <citation type="journal article" date="2007" name="Science">
        <title>Sea anemone genome reveals ancestral eumetazoan gene repertoire and genomic organization.</title>
        <authorList>
            <person name="Putnam N.H."/>
            <person name="Srivastava M."/>
            <person name="Hellsten U."/>
            <person name="Dirks B."/>
            <person name="Chapman J."/>
            <person name="Salamov A."/>
            <person name="Terry A."/>
            <person name="Shapiro H."/>
            <person name="Lindquist E."/>
            <person name="Kapitonov V.V."/>
            <person name="Jurka J."/>
            <person name="Genikhovich G."/>
            <person name="Grigoriev I.V."/>
            <person name="Lucas S.M."/>
            <person name="Steele R.E."/>
            <person name="Finnerty J.R."/>
            <person name="Technau U."/>
            <person name="Martindale M.Q."/>
            <person name="Rokhsar D.S."/>
        </authorList>
    </citation>
    <scope>NUCLEOTIDE SEQUENCE [LARGE SCALE GENOMIC DNA]</scope>
    <source>
        <strain evidence="3">CH2 X CH6</strain>
    </source>
</reference>
<dbReference type="EMBL" id="DS469575">
    <property type="protein sequence ID" value="EDO41572.1"/>
    <property type="molecule type" value="Genomic_DNA"/>
</dbReference>
<keyword evidence="3" id="KW-1185">Reference proteome</keyword>
<dbReference type="PhylomeDB" id="A7S3Z2"/>
<dbReference type="InParanoid" id="A7S3Z2"/>
<dbReference type="InterPro" id="IPR013912">
    <property type="entry name" value="Adenylate_cyclase-assoc_CAP_C"/>
</dbReference>
<organism evidence="2 3">
    <name type="scientific">Nematostella vectensis</name>
    <name type="common">Starlet sea anemone</name>
    <dbReference type="NCBI Taxonomy" id="45351"/>
    <lineage>
        <taxon>Eukaryota</taxon>
        <taxon>Metazoa</taxon>
        <taxon>Cnidaria</taxon>
        <taxon>Anthozoa</taxon>
        <taxon>Hexacorallia</taxon>
        <taxon>Actiniaria</taxon>
        <taxon>Edwardsiidae</taxon>
        <taxon>Nematostella</taxon>
    </lineage>
</organism>
<evidence type="ECO:0000313" key="2">
    <source>
        <dbReference type="EMBL" id="EDO41572.1"/>
    </source>
</evidence>
<dbReference type="GO" id="GO:0003779">
    <property type="term" value="F:actin binding"/>
    <property type="evidence" value="ECO:0007669"/>
    <property type="project" value="InterPro"/>
</dbReference>
<evidence type="ECO:0000313" key="3">
    <source>
        <dbReference type="Proteomes" id="UP000001593"/>
    </source>
</evidence>
<dbReference type="eggNOG" id="ENOG502S1Y1">
    <property type="taxonomic scope" value="Eukaryota"/>
</dbReference>
<dbReference type="GO" id="GO:0007010">
    <property type="term" value="P:cytoskeleton organization"/>
    <property type="evidence" value="ECO:0007669"/>
    <property type="project" value="InterPro"/>
</dbReference>
<dbReference type="Gene3D" id="2.160.20.70">
    <property type="match status" value="1"/>
</dbReference>
<dbReference type="InterPro" id="IPR017901">
    <property type="entry name" value="C-CAP_CF_C-like"/>
</dbReference>
<name>A7S3Z2_NEMVE</name>
<dbReference type="OrthoDB" id="2919105at2759"/>
<dbReference type="HOGENOM" id="CLU_1284651_0_0_1"/>
<sequence>MSQEQANKIQGSFLLASRPKHTISDRDGESIELTSGVPNAMIFVQNCKNCDFSLNQKAVKVFVDSCKNCVFKIRNSLLSGTMELLRCENMTLNLQEDGKVSTLTAEDTKTLAINAERPNQLEMIYVFHTTNAVITVTEASPIHFPITPTEGPDWQYVVQWIQKDGERKLICEKVIREGVFPTTERQLRESLEREREFSQRMATALVDGVKISKPQ</sequence>
<evidence type="ECO:0000259" key="1">
    <source>
        <dbReference type="PROSITE" id="PS51329"/>
    </source>
</evidence>
<dbReference type="PROSITE" id="PS51329">
    <property type="entry name" value="C_CAP_COFACTOR_C"/>
    <property type="match status" value="1"/>
</dbReference>
<dbReference type="KEGG" id="nve:5513413"/>
<protein>
    <recommendedName>
        <fullName evidence="1">C-CAP/cofactor C-like domain-containing protein</fullName>
    </recommendedName>
</protein>
<feature type="domain" description="C-CAP/cofactor C-like" evidence="1">
    <location>
        <begin position="5"/>
        <end position="146"/>
    </location>
</feature>
<dbReference type="SUPFAM" id="SSF69340">
    <property type="entry name" value="C-terminal domain of adenylylcyclase associated protein"/>
    <property type="match status" value="1"/>
</dbReference>
<gene>
    <name evidence="2" type="ORF">NEMVEDRAFT_v1g242688</name>
</gene>
<dbReference type="InterPro" id="IPR016098">
    <property type="entry name" value="CAP/MinC_C"/>
</dbReference>
<dbReference type="InterPro" id="IPR036223">
    <property type="entry name" value="CAP_C_sf"/>
</dbReference>
<dbReference type="AlphaFoldDB" id="A7S3Z2"/>
<dbReference type="OMA" id="PDANFIT"/>
<dbReference type="Pfam" id="PF08603">
    <property type="entry name" value="CAP_C"/>
    <property type="match status" value="1"/>
</dbReference>
<dbReference type="Proteomes" id="UP000001593">
    <property type="component" value="Unassembled WGS sequence"/>
</dbReference>